<name>A0A8T3B2Y4_DENNO</name>
<sequence length="103" mass="11723">MSIEYMALQPQSTWSLIPPSPNTPIFGCKWTFKIKKHPNGHIALYKARLVAQGCSQEFGVNYTDTFSPVEKMPTIRILITLALHKNWHVLQLDVSNTFLHGDL</sequence>
<organism evidence="2 3">
    <name type="scientific">Dendrobium nobile</name>
    <name type="common">Orchid</name>
    <dbReference type="NCBI Taxonomy" id="94219"/>
    <lineage>
        <taxon>Eukaryota</taxon>
        <taxon>Viridiplantae</taxon>
        <taxon>Streptophyta</taxon>
        <taxon>Embryophyta</taxon>
        <taxon>Tracheophyta</taxon>
        <taxon>Spermatophyta</taxon>
        <taxon>Magnoliopsida</taxon>
        <taxon>Liliopsida</taxon>
        <taxon>Asparagales</taxon>
        <taxon>Orchidaceae</taxon>
        <taxon>Epidendroideae</taxon>
        <taxon>Malaxideae</taxon>
        <taxon>Dendrobiinae</taxon>
        <taxon>Dendrobium</taxon>
    </lineage>
</organism>
<comment type="caution">
    <text evidence="2">The sequence shown here is derived from an EMBL/GenBank/DDBJ whole genome shotgun (WGS) entry which is preliminary data.</text>
</comment>
<dbReference type="Proteomes" id="UP000829196">
    <property type="component" value="Unassembled WGS sequence"/>
</dbReference>
<feature type="domain" description="Reverse transcriptase Ty1/copia-type" evidence="1">
    <location>
        <begin position="12"/>
        <end position="103"/>
    </location>
</feature>
<keyword evidence="3" id="KW-1185">Reference proteome</keyword>
<dbReference type="InterPro" id="IPR013103">
    <property type="entry name" value="RVT_2"/>
</dbReference>
<evidence type="ECO:0000259" key="1">
    <source>
        <dbReference type="Pfam" id="PF07727"/>
    </source>
</evidence>
<gene>
    <name evidence="2" type="ORF">KFK09_017600</name>
</gene>
<dbReference type="EMBL" id="JAGYWB010000012">
    <property type="protein sequence ID" value="KAI0502644.1"/>
    <property type="molecule type" value="Genomic_DNA"/>
</dbReference>
<dbReference type="Pfam" id="PF07727">
    <property type="entry name" value="RVT_2"/>
    <property type="match status" value="1"/>
</dbReference>
<proteinExistence type="predicted"/>
<accession>A0A8T3B2Y4</accession>
<evidence type="ECO:0000313" key="2">
    <source>
        <dbReference type="EMBL" id="KAI0502644.1"/>
    </source>
</evidence>
<evidence type="ECO:0000313" key="3">
    <source>
        <dbReference type="Proteomes" id="UP000829196"/>
    </source>
</evidence>
<reference evidence="2" key="1">
    <citation type="journal article" date="2022" name="Front. Genet.">
        <title>Chromosome-Scale Assembly of the Dendrobium nobile Genome Provides Insights Into the Molecular Mechanism of the Biosynthesis of the Medicinal Active Ingredient of Dendrobium.</title>
        <authorList>
            <person name="Xu Q."/>
            <person name="Niu S.-C."/>
            <person name="Li K.-L."/>
            <person name="Zheng P.-J."/>
            <person name="Zhang X.-J."/>
            <person name="Jia Y."/>
            <person name="Liu Y."/>
            <person name="Niu Y.-X."/>
            <person name="Yu L.-H."/>
            <person name="Chen D.-F."/>
            <person name="Zhang G.-Q."/>
        </authorList>
    </citation>
    <scope>NUCLEOTIDE SEQUENCE</scope>
    <source>
        <tissue evidence="2">Leaf</tissue>
    </source>
</reference>
<dbReference type="AlphaFoldDB" id="A0A8T3B2Y4"/>
<dbReference type="OrthoDB" id="1930494at2759"/>
<protein>
    <recommendedName>
        <fullName evidence="1">Reverse transcriptase Ty1/copia-type domain-containing protein</fullName>
    </recommendedName>
</protein>